<comment type="caution">
    <text evidence="2">The sequence shown here is derived from an EMBL/GenBank/DDBJ whole genome shotgun (WGS) entry which is preliminary data.</text>
</comment>
<feature type="domain" description="Serine aminopeptidase S33" evidence="1">
    <location>
        <begin position="347"/>
        <end position="445"/>
    </location>
</feature>
<protein>
    <submittedName>
        <fullName evidence="2">Serine aminopeptidase domain-containing protein</fullName>
    </submittedName>
</protein>
<proteinExistence type="predicted"/>
<sequence>MISHADDPCPCASGEMAPVDRIEKTAFYFKSSGRPLFAWLHRAPGGGDHGVLICPPLGHEQVHSHRALRHLADKLAAQGFTVMRPDYHGTGDSDGVVEDPQRLATWQANVTDAAEWLRGVAGCGKISLVGLRLGAALAALHAAQHEVESLVLWHPVVKGRRYVRELAALAQTAQMAAAGNGGDIEAMGFVYTRELAADLAEIDLLACVPRCRHVLIATSSGDGGLLDHLAKHGVPVEAITPGGYNEMMAEPHDTVVPHEALEEIAGWLKAKAPPMRAASPIHASLLQNAMQTGGSALADESLHHISRAPDLFGIMSEPAGGETSLPWILILNAGAAYRIGPGRLHVTLARQLAQMGYPSLRIDINGIGDSVAEDPGKENDAYAATAFRDVGLACDYLHEKKPGRPVVLMGLCSGAYVAFQSAVQLPDCTIMESILINPLVFFWKEGMTINDTSMDQLVAWRDYAIAIFKWSHWKMLLTGKTRTGFRGSIKRFAGHAKPLIQKLGRKVRTSLKPPQPVLQEKGCAHPARQDLSGDLQRVVTAGRTLAMFVSDNDPGYFLMMYQARRKARQLMKQGRLQCRFIHQADHTFSTAESRQTFYLSLADYLQKRFGASLIQEHERQDECAVPAAKMKL</sequence>
<dbReference type="InterPro" id="IPR022742">
    <property type="entry name" value="Hydrolase_4"/>
</dbReference>
<keyword evidence="2" id="KW-0645">Protease</keyword>
<dbReference type="Gene3D" id="3.40.50.1820">
    <property type="entry name" value="alpha/beta hydrolase"/>
    <property type="match status" value="2"/>
</dbReference>
<accession>A0ABW0KXF5</accession>
<dbReference type="RefSeq" id="WP_377172014.1">
    <property type="nucleotide sequence ID" value="NZ_JBHSMQ010000015.1"/>
</dbReference>
<evidence type="ECO:0000313" key="2">
    <source>
        <dbReference type="EMBL" id="MFC5458059.1"/>
    </source>
</evidence>
<dbReference type="InterPro" id="IPR029058">
    <property type="entry name" value="AB_hydrolase_fold"/>
</dbReference>
<dbReference type="Proteomes" id="UP001596052">
    <property type="component" value="Unassembled WGS sequence"/>
</dbReference>
<name>A0ABW0KXF5_9BACT</name>
<dbReference type="PANTHER" id="PTHR22946">
    <property type="entry name" value="DIENELACTONE HYDROLASE DOMAIN-CONTAINING PROTEIN-RELATED"/>
    <property type="match status" value="1"/>
</dbReference>
<dbReference type="GO" id="GO:0004177">
    <property type="term" value="F:aminopeptidase activity"/>
    <property type="evidence" value="ECO:0007669"/>
    <property type="project" value="UniProtKB-KW"/>
</dbReference>
<keyword evidence="2" id="KW-0378">Hydrolase</keyword>
<keyword evidence="3" id="KW-1185">Reference proteome</keyword>
<reference evidence="3" key="1">
    <citation type="journal article" date="2019" name="Int. J. Syst. Evol. Microbiol.">
        <title>The Global Catalogue of Microorganisms (GCM) 10K type strain sequencing project: providing services to taxonomists for standard genome sequencing and annotation.</title>
        <authorList>
            <consortium name="The Broad Institute Genomics Platform"/>
            <consortium name="The Broad Institute Genome Sequencing Center for Infectious Disease"/>
            <person name="Wu L."/>
            <person name="Ma J."/>
        </authorList>
    </citation>
    <scope>NUCLEOTIDE SEQUENCE [LARGE SCALE GENOMIC DNA]</scope>
    <source>
        <strain evidence="3">CGMCC 4.1469</strain>
    </source>
</reference>
<evidence type="ECO:0000259" key="1">
    <source>
        <dbReference type="Pfam" id="PF12146"/>
    </source>
</evidence>
<gene>
    <name evidence="2" type="ORF">ACFQDI_24525</name>
</gene>
<feature type="domain" description="Serine aminopeptidase S33" evidence="1">
    <location>
        <begin position="66"/>
        <end position="171"/>
    </location>
</feature>
<dbReference type="Pfam" id="PF12146">
    <property type="entry name" value="Hydrolase_4"/>
    <property type="match status" value="2"/>
</dbReference>
<evidence type="ECO:0000313" key="3">
    <source>
        <dbReference type="Proteomes" id="UP001596052"/>
    </source>
</evidence>
<dbReference type="EMBL" id="JBHSMQ010000015">
    <property type="protein sequence ID" value="MFC5458059.1"/>
    <property type="molecule type" value="Genomic_DNA"/>
</dbReference>
<dbReference type="InterPro" id="IPR050261">
    <property type="entry name" value="FrsA_esterase"/>
</dbReference>
<organism evidence="2 3">
    <name type="scientific">Prosthecobacter fluviatilis</name>
    <dbReference type="NCBI Taxonomy" id="445931"/>
    <lineage>
        <taxon>Bacteria</taxon>
        <taxon>Pseudomonadati</taxon>
        <taxon>Verrucomicrobiota</taxon>
        <taxon>Verrucomicrobiia</taxon>
        <taxon>Verrucomicrobiales</taxon>
        <taxon>Verrucomicrobiaceae</taxon>
        <taxon>Prosthecobacter</taxon>
    </lineage>
</organism>
<keyword evidence="2" id="KW-0031">Aminopeptidase</keyword>
<dbReference type="SUPFAM" id="SSF53474">
    <property type="entry name" value="alpha/beta-Hydrolases"/>
    <property type="match status" value="2"/>
</dbReference>